<gene>
    <name evidence="2" type="ORF">IPN75_05890</name>
</gene>
<comment type="caution">
    <text evidence="2">The sequence shown here is derived from an EMBL/GenBank/DDBJ whole genome shotgun (WGS) entry which is preliminary data.</text>
</comment>
<accession>A0A9D7LL39</accession>
<keyword evidence="1" id="KW-0732">Signal</keyword>
<organism evidence="2 3">
    <name type="scientific">Candidatus Dechloromonas phosphorivorans</name>
    <dbReference type="NCBI Taxonomy" id="2899244"/>
    <lineage>
        <taxon>Bacteria</taxon>
        <taxon>Pseudomonadati</taxon>
        <taxon>Pseudomonadota</taxon>
        <taxon>Betaproteobacteria</taxon>
        <taxon>Rhodocyclales</taxon>
        <taxon>Azonexaceae</taxon>
        <taxon>Dechloromonas</taxon>
    </lineage>
</organism>
<dbReference type="Proteomes" id="UP000808146">
    <property type="component" value="Unassembled WGS sequence"/>
</dbReference>
<sequence>MRNRNLLASALRQLGTLFLVAAAQAASAEEQEVVALPPALFRVLIAGSGLDEAVALRGVLRTLLVNGPPVARGGTAWDADCEDANRDSDGTAGLIRLALADGSWLVQATCAQGAYQGSFWAAQLWIAHPGQGVGALLRWPIAAEHLGAPASFELSEQVVVWGDLTVLAQPHSTRAELEILNRFRAPGDCGTRTRYALERGALRVVGLAAVFTCPESLGVSGPAAWPALPTSDR</sequence>
<feature type="chain" id="PRO_5039051680" evidence="1">
    <location>
        <begin position="29"/>
        <end position="233"/>
    </location>
</feature>
<dbReference type="EMBL" id="JADKBR010000003">
    <property type="protein sequence ID" value="MBK8889946.1"/>
    <property type="molecule type" value="Genomic_DNA"/>
</dbReference>
<proteinExistence type="predicted"/>
<protein>
    <submittedName>
        <fullName evidence="2">Uncharacterized protein</fullName>
    </submittedName>
</protein>
<name>A0A9D7LL39_9RHOO</name>
<evidence type="ECO:0000313" key="3">
    <source>
        <dbReference type="Proteomes" id="UP000808146"/>
    </source>
</evidence>
<dbReference type="AlphaFoldDB" id="A0A9D7LL39"/>
<reference evidence="2" key="1">
    <citation type="submission" date="2020-10" db="EMBL/GenBank/DDBJ databases">
        <title>Connecting structure to function with the recovery of over 1000 high-quality activated sludge metagenome-assembled genomes encoding full-length rRNA genes using long-read sequencing.</title>
        <authorList>
            <person name="Singleton C.M."/>
            <person name="Petriglieri F."/>
            <person name="Kristensen J.M."/>
            <person name="Kirkegaard R.H."/>
            <person name="Michaelsen T.Y."/>
            <person name="Andersen M.H."/>
            <person name="Karst S.M."/>
            <person name="Dueholm M.S."/>
            <person name="Nielsen P.H."/>
            <person name="Albertsen M."/>
        </authorList>
    </citation>
    <scope>NUCLEOTIDE SEQUENCE</scope>
    <source>
        <strain evidence="2">OdNE_18-Q3-R46-58_BAT3C.305</strain>
    </source>
</reference>
<evidence type="ECO:0000256" key="1">
    <source>
        <dbReference type="SAM" id="SignalP"/>
    </source>
</evidence>
<evidence type="ECO:0000313" key="2">
    <source>
        <dbReference type="EMBL" id="MBK8889946.1"/>
    </source>
</evidence>
<feature type="signal peptide" evidence="1">
    <location>
        <begin position="1"/>
        <end position="28"/>
    </location>
</feature>